<keyword evidence="3" id="KW-1185">Reference proteome</keyword>
<gene>
    <name evidence="2" type="ORF">TUBRATIS_009850</name>
</gene>
<evidence type="ECO:0000256" key="1">
    <source>
        <dbReference type="SAM" id="SignalP"/>
    </source>
</evidence>
<dbReference type="EMBL" id="RCSS01000199">
    <property type="protein sequence ID" value="RVD92505.1"/>
    <property type="molecule type" value="Genomic_DNA"/>
</dbReference>
<organism evidence="2 3">
    <name type="scientific">Tubulinosema ratisbonensis</name>
    <dbReference type="NCBI Taxonomy" id="291195"/>
    <lineage>
        <taxon>Eukaryota</taxon>
        <taxon>Fungi</taxon>
        <taxon>Fungi incertae sedis</taxon>
        <taxon>Microsporidia</taxon>
        <taxon>Tubulinosematoidea</taxon>
        <taxon>Tubulinosematidae</taxon>
        <taxon>Tubulinosema</taxon>
    </lineage>
</organism>
<sequence length="370" mass="43684">MKFIKYFFVILCLLSLITVALLNFNVGSVKDYDSMNGTEDIFLNEKGVMYKNETIYSVGENDLIMKPDSGYLADDTLYSSEPLSGYTNNSQENLTNFNLQNLATDLKKKNFEKFLQIFKNEIVEFERTKTEFQANNNDALIKIFKIIKRNFVLASIYTREHSTINNKGAIINQMLYDYTQQFLNKIHLKNEEYDSEYDKGLVELLKKKSAFYINEADLINKIFFCTKEMLKYFKKIEKGYLKKLQIHSIKFYKTILNESNEILDEFNLLIYLIHERLEKYSQRFEISIESMKPGLVKNEISVELYESLLEVQKANTRDLVVDCKECEKQRERVKYFKDVFTNFLSRLKKRKDLGNDINKPTFISLNKTKN</sequence>
<reference evidence="2 3" key="1">
    <citation type="submission" date="2018-10" db="EMBL/GenBank/DDBJ databases">
        <title>Draft genome sequence of the microsporidian Tubulinosema ratisbonensis.</title>
        <authorList>
            <person name="Polonais V."/>
            <person name="Peyretaillade E."/>
            <person name="Niehus S."/>
            <person name="Wawrzyniak I."/>
            <person name="Franchet A."/>
            <person name="Gaspin C."/>
            <person name="Reichstadt M."/>
            <person name="Belser C."/>
            <person name="Labadie K."/>
            <person name="Delbac F."/>
            <person name="Ferrandon D."/>
        </authorList>
    </citation>
    <scope>NUCLEOTIDE SEQUENCE [LARGE SCALE GENOMIC DNA]</scope>
    <source>
        <strain evidence="2 3">Franzen</strain>
    </source>
</reference>
<feature type="signal peptide" evidence="1">
    <location>
        <begin position="1"/>
        <end position="22"/>
    </location>
</feature>
<proteinExistence type="predicted"/>
<evidence type="ECO:0000313" key="3">
    <source>
        <dbReference type="Proteomes" id="UP000282876"/>
    </source>
</evidence>
<dbReference type="Proteomes" id="UP000282876">
    <property type="component" value="Unassembled WGS sequence"/>
</dbReference>
<accession>A0A437AMQ9</accession>
<name>A0A437AMQ9_9MICR</name>
<feature type="chain" id="PRO_5019497108" evidence="1">
    <location>
        <begin position="23"/>
        <end position="370"/>
    </location>
</feature>
<keyword evidence="1" id="KW-0732">Signal</keyword>
<protein>
    <submittedName>
        <fullName evidence="2">Uncharacterized protein</fullName>
    </submittedName>
</protein>
<evidence type="ECO:0000313" key="2">
    <source>
        <dbReference type="EMBL" id="RVD92505.1"/>
    </source>
</evidence>
<comment type="caution">
    <text evidence="2">The sequence shown here is derived from an EMBL/GenBank/DDBJ whole genome shotgun (WGS) entry which is preliminary data.</text>
</comment>
<dbReference type="AlphaFoldDB" id="A0A437AMQ9"/>
<dbReference type="VEuPathDB" id="MicrosporidiaDB:TUBRATIS_009850"/>